<dbReference type="Pfam" id="PF05108">
    <property type="entry name" value="T7SS_ESX1_EccB"/>
    <property type="match status" value="1"/>
</dbReference>
<evidence type="ECO:0000256" key="8">
    <source>
        <dbReference type="ARBA" id="ARBA00022989"/>
    </source>
</evidence>
<comment type="caution">
    <text evidence="11">The sequence shown here is derived from an EMBL/GenBank/DDBJ whole genome shotgun (WGS) entry which is preliminary data.</text>
</comment>
<dbReference type="NCBIfam" id="TIGR03919">
    <property type="entry name" value="T7SS_EccB"/>
    <property type="match status" value="1"/>
</dbReference>
<name>A0A7W7GFQ0_9ACTN</name>
<dbReference type="InterPro" id="IPR042485">
    <property type="entry name" value="T7SS_EccB_R3"/>
</dbReference>
<evidence type="ECO:0000256" key="9">
    <source>
        <dbReference type="ARBA" id="ARBA00023136"/>
    </source>
</evidence>
<dbReference type="InterPro" id="IPR007795">
    <property type="entry name" value="T7SS_EccB"/>
</dbReference>
<dbReference type="AlphaFoldDB" id="A0A7W7GFQ0"/>
<accession>A0A7W7GFQ0</accession>
<dbReference type="Gene3D" id="3.30.2390.20">
    <property type="entry name" value="Type VII secretion system EccB, repeat 1 domain"/>
    <property type="match status" value="1"/>
</dbReference>
<evidence type="ECO:0000256" key="4">
    <source>
        <dbReference type="ARBA" id="ARBA00022692"/>
    </source>
</evidence>
<keyword evidence="8 10" id="KW-1133">Transmembrane helix</keyword>
<feature type="transmembrane region" description="Helical" evidence="10">
    <location>
        <begin position="39"/>
        <end position="61"/>
    </location>
</feature>
<sequence length="482" mass="50663">MQTRRDLYQAHRLMMQRLGTALLQGEPDVPESPMRRHNVAMFCGVLLAVLVTAAFGIWGLIRPGGATALTEPGTLIVEEETGATYVYSEREARLLPVANYVSARLLLDAPQVTVRTVSSASLQGFSRGALVGIPGAPDSLPRPERLVHGPWSACVAEAVEPDGTRRPYSTLVGGMDVGGRPFGPEAMIADDGQQSWVVLADRRMRVPDSVVRALAEGRDRLVPASWLNALPIGPDFRAPKIPGLGRATRGPDGRASAAGRVYKVPGVTGGGDRWYVLLRDGLATLTQTQATLLLEDPATKAAYGRAPVEPVEVDAAHANAAPRSATSLAAEGLPATMPVIGVPDRSAPLCAVYSDTRKGSTRARLTIGGRLRMPAPAAAGSDQDHFDQVLLPPGGAVLAGLLPGDGQLDAVRDYSLVTDQGRRFPLVSADLVAKLGYGDTDVAPVPAHLLHLIPEGPVLDPAAARTPVPITATDVSTGTVRP</sequence>
<dbReference type="EMBL" id="JACHND010000001">
    <property type="protein sequence ID" value="MBB4705296.1"/>
    <property type="molecule type" value="Genomic_DNA"/>
</dbReference>
<dbReference type="PANTHER" id="PTHR40765">
    <property type="entry name" value="ESX-2 SECRETION SYSTEM ATPASE ECCB2"/>
    <property type="match status" value="1"/>
</dbReference>
<evidence type="ECO:0000256" key="1">
    <source>
        <dbReference type="ARBA" id="ARBA00004162"/>
    </source>
</evidence>
<dbReference type="Proteomes" id="UP000542210">
    <property type="component" value="Unassembled WGS sequence"/>
</dbReference>
<keyword evidence="12" id="KW-1185">Reference proteome</keyword>
<evidence type="ECO:0000256" key="5">
    <source>
        <dbReference type="ARBA" id="ARBA00022741"/>
    </source>
</evidence>
<dbReference type="GO" id="GO:0016787">
    <property type="term" value="F:hydrolase activity"/>
    <property type="evidence" value="ECO:0007669"/>
    <property type="project" value="UniProtKB-KW"/>
</dbReference>
<dbReference type="GO" id="GO:0005524">
    <property type="term" value="F:ATP binding"/>
    <property type="evidence" value="ECO:0007669"/>
    <property type="project" value="UniProtKB-KW"/>
</dbReference>
<keyword evidence="4 10" id="KW-0812">Transmembrane</keyword>
<evidence type="ECO:0000256" key="7">
    <source>
        <dbReference type="ARBA" id="ARBA00022840"/>
    </source>
</evidence>
<reference evidence="11 12" key="1">
    <citation type="submission" date="2020-08" db="EMBL/GenBank/DDBJ databases">
        <title>Sequencing the genomes of 1000 actinobacteria strains.</title>
        <authorList>
            <person name="Klenk H.-P."/>
        </authorList>
    </citation>
    <scope>NUCLEOTIDE SEQUENCE [LARGE SCALE GENOMIC DNA]</scope>
    <source>
        <strain evidence="11 12">DSM 45784</strain>
    </source>
</reference>
<dbReference type="GO" id="GO:0005886">
    <property type="term" value="C:plasma membrane"/>
    <property type="evidence" value="ECO:0007669"/>
    <property type="project" value="UniProtKB-SubCell"/>
</dbReference>
<comment type="similarity">
    <text evidence="2">Belongs to the EccB family.</text>
</comment>
<evidence type="ECO:0000256" key="2">
    <source>
        <dbReference type="ARBA" id="ARBA00008149"/>
    </source>
</evidence>
<gene>
    <name evidence="11" type="ORF">BJ982_006840</name>
</gene>
<evidence type="ECO:0000313" key="11">
    <source>
        <dbReference type="EMBL" id="MBB4705296.1"/>
    </source>
</evidence>
<dbReference type="RefSeq" id="WP_184886900.1">
    <property type="nucleotide sequence ID" value="NZ_BOOV01000020.1"/>
</dbReference>
<protein>
    <submittedName>
        <fullName evidence="11">Type VII secretion protein EccB</fullName>
    </submittedName>
</protein>
<dbReference type="GO" id="GO:0005576">
    <property type="term" value="C:extracellular region"/>
    <property type="evidence" value="ECO:0007669"/>
    <property type="project" value="TreeGrafter"/>
</dbReference>
<evidence type="ECO:0000256" key="3">
    <source>
        <dbReference type="ARBA" id="ARBA00022475"/>
    </source>
</evidence>
<keyword evidence="7" id="KW-0067">ATP-binding</keyword>
<dbReference type="InterPro" id="IPR044857">
    <property type="entry name" value="T7SS_EccB_R1"/>
</dbReference>
<comment type="subcellular location">
    <subcellularLocation>
        <location evidence="1">Cell membrane</location>
        <topology evidence="1">Single-pass membrane protein</topology>
    </subcellularLocation>
</comment>
<evidence type="ECO:0000256" key="10">
    <source>
        <dbReference type="SAM" id="Phobius"/>
    </source>
</evidence>
<keyword evidence="5" id="KW-0547">Nucleotide-binding</keyword>
<organism evidence="11 12">
    <name type="scientific">Sphaerisporangium siamense</name>
    <dbReference type="NCBI Taxonomy" id="795645"/>
    <lineage>
        <taxon>Bacteria</taxon>
        <taxon>Bacillati</taxon>
        <taxon>Actinomycetota</taxon>
        <taxon>Actinomycetes</taxon>
        <taxon>Streptosporangiales</taxon>
        <taxon>Streptosporangiaceae</taxon>
        <taxon>Sphaerisporangium</taxon>
    </lineage>
</organism>
<dbReference type="PANTHER" id="PTHR40765:SF2">
    <property type="entry name" value="ESX-2 SECRETION SYSTEM ATPASE ECCB2"/>
    <property type="match status" value="1"/>
</dbReference>
<evidence type="ECO:0000256" key="6">
    <source>
        <dbReference type="ARBA" id="ARBA00022801"/>
    </source>
</evidence>
<keyword evidence="3" id="KW-1003">Cell membrane</keyword>
<evidence type="ECO:0000313" key="12">
    <source>
        <dbReference type="Proteomes" id="UP000542210"/>
    </source>
</evidence>
<keyword evidence="6" id="KW-0378">Hydrolase</keyword>
<keyword evidence="9 10" id="KW-0472">Membrane</keyword>
<dbReference type="Gene3D" id="2.40.50.910">
    <property type="entry name" value="Type VII secretion system EccB, repeat 3 domain"/>
    <property type="match status" value="1"/>
</dbReference>
<proteinExistence type="inferred from homology"/>